<name>A0A5R8ZLL1_9ACTN</name>
<comment type="caution">
    <text evidence="3">The sequence shown here is derived from an EMBL/GenBank/DDBJ whole genome shotgun (WGS) entry which is preliminary data.</text>
</comment>
<keyword evidence="2" id="KW-1133">Transmembrane helix</keyword>
<protein>
    <submittedName>
        <fullName evidence="3">Uncharacterized protein</fullName>
    </submittedName>
</protein>
<dbReference type="AlphaFoldDB" id="A0A5R8ZLL1"/>
<gene>
    <name evidence="3" type="ORF">FED44_04295</name>
</gene>
<feature type="transmembrane region" description="Helical" evidence="2">
    <location>
        <begin position="6"/>
        <end position="26"/>
    </location>
</feature>
<evidence type="ECO:0000256" key="2">
    <source>
        <dbReference type="SAM" id="Phobius"/>
    </source>
</evidence>
<keyword evidence="2" id="KW-0472">Membrane</keyword>
<keyword evidence="2" id="KW-0812">Transmembrane</keyword>
<reference evidence="3" key="1">
    <citation type="submission" date="2019-05" db="EMBL/GenBank/DDBJ databases">
        <title>Isolation, diversity and antifungal activity of Actinobacteria from wheat.</title>
        <authorList>
            <person name="Yu B."/>
        </authorList>
    </citation>
    <scope>NUCLEOTIDE SEQUENCE [LARGE SCALE GENOMIC DNA]</scope>
    <source>
        <strain evidence="3">NEAU-HEGS1-5</strain>
    </source>
</reference>
<keyword evidence="4" id="KW-1185">Reference proteome</keyword>
<evidence type="ECO:0000313" key="4">
    <source>
        <dbReference type="Proteomes" id="UP000309033"/>
    </source>
</evidence>
<organism evidence="3 4">
    <name type="scientific">Microbispora triticiradicis</name>
    <dbReference type="NCBI Taxonomy" id="2200763"/>
    <lineage>
        <taxon>Bacteria</taxon>
        <taxon>Bacillati</taxon>
        <taxon>Actinomycetota</taxon>
        <taxon>Actinomycetes</taxon>
        <taxon>Streptosporangiales</taxon>
        <taxon>Streptosporangiaceae</taxon>
        <taxon>Microbispora</taxon>
    </lineage>
</organism>
<dbReference type="EMBL" id="VANP01000001">
    <property type="protein sequence ID" value="TLP66679.1"/>
    <property type="molecule type" value="Genomic_DNA"/>
</dbReference>
<evidence type="ECO:0000313" key="3">
    <source>
        <dbReference type="EMBL" id="TLP66679.1"/>
    </source>
</evidence>
<feature type="compositionally biased region" description="Basic and acidic residues" evidence="1">
    <location>
        <begin position="129"/>
        <end position="144"/>
    </location>
</feature>
<accession>A0A5R8ZLL1</accession>
<evidence type="ECO:0000256" key="1">
    <source>
        <dbReference type="SAM" id="MobiDB-lite"/>
    </source>
</evidence>
<dbReference type="Proteomes" id="UP000309033">
    <property type="component" value="Unassembled WGS sequence"/>
</dbReference>
<proteinExistence type="predicted"/>
<feature type="region of interest" description="Disordered" evidence="1">
    <location>
        <begin position="112"/>
        <end position="150"/>
    </location>
</feature>
<sequence>MHWQQALLLGATGGLIVETIAMWANLTAWQRDRHHTRAHSRKRALPPLTKYVDPPADALVALTRLLMGAGAGYLMHDQVTGTMAAIAVGAAAPALLRQLGTARTIQHLLRAGESPPVLGPSDNVATAPKDLKDLTAPDRVKHPQTEGAAE</sequence>
<dbReference type="OrthoDB" id="4331285at2"/>